<dbReference type="PANTHER" id="PTHR31642:SF294">
    <property type="entry name" value="ACETYLTRANSFERASE MATC1"/>
    <property type="match status" value="1"/>
</dbReference>
<keyword evidence="2" id="KW-1185">Reference proteome</keyword>
<dbReference type="AlphaFoldDB" id="Q5AU96"/>
<accession>Q5AU96</accession>
<dbReference type="InterPro" id="IPR023213">
    <property type="entry name" value="CAT-like_dom_sf"/>
</dbReference>
<dbReference type="OMA" id="KRCTAFN"/>
<dbReference type="KEGG" id="ani:ANIA_08134"/>
<dbReference type="GeneID" id="2869175"/>
<proteinExistence type="predicted"/>
<dbReference type="eggNOG" id="ENOG502RJXU">
    <property type="taxonomic scope" value="Eukaryota"/>
</dbReference>
<protein>
    <submittedName>
        <fullName evidence="1">Uncharacterized protein</fullName>
    </submittedName>
</protein>
<accession>C8V6P6</accession>
<dbReference type="PANTHER" id="PTHR31642">
    <property type="entry name" value="TRICHOTHECENE 3-O-ACETYLTRANSFERASE"/>
    <property type="match status" value="1"/>
</dbReference>
<dbReference type="Pfam" id="PF02458">
    <property type="entry name" value="Transferase"/>
    <property type="match status" value="1"/>
</dbReference>
<dbReference type="Gene3D" id="3.30.559.10">
    <property type="entry name" value="Chloramphenicol acetyltransferase-like domain"/>
    <property type="match status" value="2"/>
</dbReference>
<dbReference type="Proteomes" id="UP000000560">
    <property type="component" value="Chromosome II"/>
</dbReference>
<gene>
    <name evidence="1" type="ORF">ANIA_08134</name>
</gene>
<evidence type="ECO:0000313" key="1">
    <source>
        <dbReference type="EMBL" id="CBF73952.1"/>
    </source>
</evidence>
<dbReference type="EMBL" id="BN001302">
    <property type="protein sequence ID" value="CBF73952.1"/>
    <property type="molecule type" value="Genomic_DNA"/>
</dbReference>
<dbReference type="OrthoDB" id="21502at2759"/>
<reference evidence="2" key="2">
    <citation type="journal article" date="2009" name="Fungal Genet. Biol.">
        <title>The 2008 update of the Aspergillus nidulans genome annotation: a community effort.</title>
        <authorList>
            <person name="Wortman J.R."/>
            <person name="Gilsenan J.M."/>
            <person name="Joardar V."/>
            <person name="Deegan J."/>
            <person name="Clutterbuck J."/>
            <person name="Andersen M.R."/>
            <person name="Archer D."/>
            <person name="Bencina M."/>
            <person name="Braus G."/>
            <person name="Coutinho P."/>
            <person name="von Dohren H."/>
            <person name="Doonan J."/>
            <person name="Driessen A.J."/>
            <person name="Durek P."/>
            <person name="Espeso E."/>
            <person name="Fekete E."/>
            <person name="Flipphi M."/>
            <person name="Estrada C.G."/>
            <person name="Geysens S."/>
            <person name="Goldman G."/>
            <person name="de Groot P.W."/>
            <person name="Hansen K."/>
            <person name="Harris S.D."/>
            <person name="Heinekamp T."/>
            <person name="Helmstaedt K."/>
            <person name="Henrissat B."/>
            <person name="Hofmann G."/>
            <person name="Homan T."/>
            <person name="Horio T."/>
            <person name="Horiuchi H."/>
            <person name="James S."/>
            <person name="Jones M."/>
            <person name="Karaffa L."/>
            <person name="Karanyi Z."/>
            <person name="Kato M."/>
            <person name="Keller N."/>
            <person name="Kelly D.E."/>
            <person name="Kiel J.A."/>
            <person name="Kim J.M."/>
            <person name="van der Klei I.J."/>
            <person name="Klis F.M."/>
            <person name="Kovalchuk A."/>
            <person name="Krasevec N."/>
            <person name="Kubicek C.P."/>
            <person name="Liu B."/>
            <person name="Maccabe A."/>
            <person name="Meyer V."/>
            <person name="Mirabito P."/>
            <person name="Miskei M."/>
            <person name="Mos M."/>
            <person name="Mullins J."/>
            <person name="Nelson D.R."/>
            <person name="Nielsen J."/>
            <person name="Oakley B.R."/>
            <person name="Osmani S.A."/>
            <person name="Pakula T."/>
            <person name="Paszewski A."/>
            <person name="Paulsen I."/>
            <person name="Pilsyk S."/>
            <person name="Pocsi I."/>
            <person name="Punt P.J."/>
            <person name="Ram A.F."/>
            <person name="Ren Q."/>
            <person name="Robellet X."/>
            <person name="Robson G."/>
            <person name="Seiboth B."/>
            <person name="van Solingen P."/>
            <person name="Specht T."/>
            <person name="Sun J."/>
            <person name="Taheri-Talesh N."/>
            <person name="Takeshita N."/>
            <person name="Ussery D."/>
            <person name="vanKuyk P.A."/>
            <person name="Visser H."/>
            <person name="van de Vondervoort P.J."/>
            <person name="de Vries R.P."/>
            <person name="Walton J."/>
            <person name="Xiang X."/>
            <person name="Xiong Y."/>
            <person name="Zeng A.P."/>
            <person name="Brandt B.W."/>
            <person name="Cornell M.J."/>
            <person name="van den Hondel C.A."/>
            <person name="Visser J."/>
            <person name="Oliver S.G."/>
            <person name="Turner G."/>
        </authorList>
    </citation>
    <scope>GENOME REANNOTATION</scope>
    <source>
        <strain evidence="2">FGSC A4 / ATCC 38163 / CBS 112.46 / NRRL 194 / M139</strain>
    </source>
</reference>
<dbReference type="InterPro" id="IPR050317">
    <property type="entry name" value="Plant_Fungal_Acyltransferase"/>
</dbReference>
<sequence length="523" mass="58397">MDADEYTPVPLTLLDSTVGNTDIIARTSLVADAPLSFDKLQESWYRALQARPILQARVRRSRTAPSGLEYHVFTPKGMAKYLERQQSAPDHLKDFFCLDESYRSITDYCGGFGVGPSAPSHSYNVFVADAADPEDEKRCTAFNGVQNMQELLETDRPQITVQVTRFSDATLITFSVSHIIGDLFTIQTLFKSWEAALHGQPLPPFEDLGKDPFTAYGPGGLLAGKEVTSSSPPLPPGWRIYGVFDKIRFLYRFLWDSHISRPEKTITPKYVFISNAELSALQAQAERDLTQLEAKRKQSNSGGTALKVSRSNILLAWLLKQTNSHLGPNEIVTPVTIINIRGKPPTGIADTDFPNHNFYGAALPAPLAALRVREIIAMPIGELALHVREGIIEASKPENTRNLLAFLVNNTLWKKPSSKMALFSPPNHRWAGLTDWRAGRLHEFDFTPARLDRNATGAGNDNAKVSICGITCHMLTPFTQRDRWACMGDAAGGTWFWGAVADKQWRDQRGFGRFPKWKYIKFK</sequence>
<evidence type="ECO:0000313" key="2">
    <source>
        <dbReference type="Proteomes" id="UP000000560"/>
    </source>
</evidence>
<dbReference type="InParanoid" id="Q5AU96"/>
<reference evidence="2" key="1">
    <citation type="journal article" date="2005" name="Nature">
        <title>Sequencing of Aspergillus nidulans and comparative analysis with A. fumigatus and A. oryzae.</title>
        <authorList>
            <person name="Galagan J.E."/>
            <person name="Calvo S.E."/>
            <person name="Cuomo C."/>
            <person name="Ma L.J."/>
            <person name="Wortman J.R."/>
            <person name="Batzoglou S."/>
            <person name="Lee S.I."/>
            <person name="Basturkmen M."/>
            <person name="Spevak C.C."/>
            <person name="Clutterbuck J."/>
            <person name="Kapitonov V."/>
            <person name="Jurka J."/>
            <person name="Scazzocchio C."/>
            <person name="Farman M."/>
            <person name="Butler J."/>
            <person name="Purcell S."/>
            <person name="Harris S."/>
            <person name="Braus G.H."/>
            <person name="Draht O."/>
            <person name="Busch S."/>
            <person name="D'Enfert C."/>
            <person name="Bouchier C."/>
            <person name="Goldman G.H."/>
            <person name="Bell-Pedersen D."/>
            <person name="Griffiths-Jones S."/>
            <person name="Doonan J.H."/>
            <person name="Yu J."/>
            <person name="Vienken K."/>
            <person name="Pain A."/>
            <person name="Freitag M."/>
            <person name="Selker E.U."/>
            <person name="Archer D.B."/>
            <person name="Penalva M.A."/>
            <person name="Oakley B.R."/>
            <person name="Momany M."/>
            <person name="Tanaka T."/>
            <person name="Kumagai T."/>
            <person name="Asai K."/>
            <person name="Machida M."/>
            <person name="Nierman W.C."/>
            <person name="Denning D.W."/>
            <person name="Caddick M."/>
            <person name="Hynes M."/>
            <person name="Paoletti M."/>
            <person name="Fischer R."/>
            <person name="Miller B."/>
            <person name="Dyer P."/>
            <person name="Sachs M.S."/>
            <person name="Osmani S.A."/>
            <person name="Birren B.W."/>
        </authorList>
    </citation>
    <scope>NUCLEOTIDE SEQUENCE [LARGE SCALE GENOMIC DNA]</scope>
    <source>
        <strain evidence="2">FGSC A4 / ATCC 38163 / CBS 112.46 / NRRL 194 / M139</strain>
    </source>
</reference>
<dbReference type="HOGENOM" id="CLU_502670_0_0_1"/>
<dbReference type="GO" id="GO:0016747">
    <property type="term" value="F:acyltransferase activity, transferring groups other than amino-acyl groups"/>
    <property type="evidence" value="ECO:0000318"/>
    <property type="project" value="GO_Central"/>
</dbReference>
<name>Q5AU96_EMENI</name>
<dbReference type="RefSeq" id="XP_681403.1">
    <property type="nucleotide sequence ID" value="XM_676311.1"/>
</dbReference>
<organism evidence="1 2">
    <name type="scientific">Emericella nidulans (strain FGSC A4 / ATCC 38163 / CBS 112.46 / NRRL 194 / M139)</name>
    <name type="common">Aspergillus nidulans</name>
    <dbReference type="NCBI Taxonomy" id="227321"/>
    <lineage>
        <taxon>Eukaryota</taxon>
        <taxon>Fungi</taxon>
        <taxon>Dikarya</taxon>
        <taxon>Ascomycota</taxon>
        <taxon>Pezizomycotina</taxon>
        <taxon>Eurotiomycetes</taxon>
        <taxon>Eurotiomycetidae</taxon>
        <taxon>Eurotiales</taxon>
        <taxon>Aspergillaceae</taxon>
        <taxon>Aspergillus</taxon>
        <taxon>Aspergillus subgen. Nidulantes</taxon>
    </lineage>
</organism>